<accession>A0ACB7ZY61</accession>
<feature type="non-terminal residue" evidence="1">
    <location>
        <position position="237"/>
    </location>
</feature>
<gene>
    <name evidence="1" type="ORF">BJ138DRAFT_1118323</name>
</gene>
<sequence length="237" mass="25924">MRPRPCPRVKGQEPQDYIDKFQPSFPHARITPTPGGPSTVTPADEDERLLDEIVAQDPDEHLDDTTSGAVLHRGSASPAENCAHTPAMSCSKLPNSPGTEWSSSLPPPSPPAPSSSPEKAHRQSAHNSPSDSDSSRYKSPMTSPIRPDDDNPPPNPANLSDNRWGPDKPAYTDDSGSGSDGTDWSKNERDARCAKVFNHPDYVASNGRPARHLDDAWDKQHQPSRTRSIRTRSNRKL</sequence>
<reference evidence="1" key="1">
    <citation type="journal article" date="2021" name="New Phytol.">
        <title>Evolutionary innovations through gain and loss of genes in the ectomycorrhizal Boletales.</title>
        <authorList>
            <person name="Wu G."/>
            <person name="Miyauchi S."/>
            <person name="Morin E."/>
            <person name="Kuo A."/>
            <person name="Drula E."/>
            <person name="Varga T."/>
            <person name="Kohler A."/>
            <person name="Feng B."/>
            <person name="Cao Y."/>
            <person name="Lipzen A."/>
            <person name="Daum C."/>
            <person name="Hundley H."/>
            <person name="Pangilinan J."/>
            <person name="Johnson J."/>
            <person name="Barry K."/>
            <person name="LaButti K."/>
            <person name="Ng V."/>
            <person name="Ahrendt S."/>
            <person name="Min B."/>
            <person name="Choi I.G."/>
            <person name="Park H."/>
            <person name="Plett J.M."/>
            <person name="Magnuson J."/>
            <person name="Spatafora J.W."/>
            <person name="Nagy L.G."/>
            <person name="Henrissat B."/>
            <person name="Grigoriev I.V."/>
            <person name="Yang Z.L."/>
            <person name="Xu J."/>
            <person name="Martin F.M."/>
        </authorList>
    </citation>
    <scope>NUCLEOTIDE SEQUENCE</scope>
    <source>
        <strain evidence="1">ATCC 28755</strain>
    </source>
</reference>
<name>A0ACB7ZY61_9AGAM</name>
<comment type="caution">
    <text evidence="1">The sequence shown here is derived from an EMBL/GenBank/DDBJ whole genome shotgun (WGS) entry which is preliminary data.</text>
</comment>
<organism evidence="1 2">
    <name type="scientific">Hygrophoropsis aurantiaca</name>
    <dbReference type="NCBI Taxonomy" id="72124"/>
    <lineage>
        <taxon>Eukaryota</taxon>
        <taxon>Fungi</taxon>
        <taxon>Dikarya</taxon>
        <taxon>Basidiomycota</taxon>
        <taxon>Agaricomycotina</taxon>
        <taxon>Agaricomycetes</taxon>
        <taxon>Agaricomycetidae</taxon>
        <taxon>Boletales</taxon>
        <taxon>Coniophorineae</taxon>
        <taxon>Hygrophoropsidaceae</taxon>
        <taxon>Hygrophoropsis</taxon>
    </lineage>
</organism>
<proteinExistence type="predicted"/>
<dbReference type="Proteomes" id="UP000790377">
    <property type="component" value="Unassembled WGS sequence"/>
</dbReference>
<evidence type="ECO:0000313" key="2">
    <source>
        <dbReference type="Proteomes" id="UP000790377"/>
    </source>
</evidence>
<protein>
    <submittedName>
        <fullName evidence="1">Uncharacterized protein</fullName>
    </submittedName>
</protein>
<evidence type="ECO:0000313" key="1">
    <source>
        <dbReference type="EMBL" id="KAH7905597.1"/>
    </source>
</evidence>
<dbReference type="EMBL" id="MU268158">
    <property type="protein sequence ID" value="KAH7905597.1"/>
    <property type="molecule type" value="Genomic_DNA"/>
</dbReference>
<keyword evidence="2" id="KW-1185">Reference proteome</keyword>